<dbReference type="Pfam" id="PF00248">
    <property type="entry name" value="Aldo_ket_red"/>
    <property type="match status" value="1"/>
</dbReference>
<dbReference type="InterPro" id="IPR023210">
    <property type="entry name" value="NADP_OxRdtase_dom"/>
</dbReference>
<dbReference type="InterPro" id="IPR036812">
    <property type="entry name" value="NAD(P)_OxRdtase_dom_sf"/>
</dbReference>
<keyword evidence="3" id="KW-0560">Oxidoreductase</keyword>
<dbReference type="PANTHER" id="PTHR43827">
    <property type="entry name" value="2,5-DIKETO-D-GLUCONIC ACID REDUCTASE"/>
    <property type="match status" value="1"/>
</dbReference>
<dbReference type="Gene3D" id="3.20.20.100">
    <property type="entry name" value="NADP-dependent oxidoreductase domain"/>
    <property type="match status" value="1"/>
</dbReference>
<dbReference type="CDD" id="cd19071">
    <property type="entry name" value="AKR_AKR1-5-like"/>
    <property type="match status" value="1"/>
</dbReference>
<dbReference type="EMBL" id="JBGBPQ010000004">
    <property type="protein sequence ID" value="KAL1525752.1"/>
    <property type="molecule type" value="Genomic_DNA"/>
</dbReference>
<feature type="binding site" evidence="5">
    <location>
        <position position="170"/>
    </location>
    <ligand>
        <name>substrate</name>
    </ligand>
</feature>
<proteinExistence type="inferred from homology"/>
<dbReference type="AlphaFoldDB" id="A0AB34JY22"/>
<dbReference type="PROSITE" id="PS00062">
    <property type="entry name" value="ALDOKETO_REDUCTASE_2"/>
    <property type="match status" value="1"/>
</dbReference>
<comment type="caution">
    <text evidence="8">The sequence shown here is derived from an EMBL/GenBank/DDBJ whole genome shotgun (WGS) entry which is preliminary data.</text>
</comment>
<dbReference type="PRINTS" id="PR00069">
    <property type="entry name" value="ALDKETRDTASE"/>
</dbReference>
<dbReference type="SUPFAM" id="SSF51430">
    <property type="entry name" value="NAD(P)-linked oxidoreductase"/>
    <property type="match status" value="1"/>
</dbReference>
<feature type="active site" description="Proton donor" evidence="4">
    <location>
        <position position="91"/>
    </location>
</feature>
<evidence type="ECO:0000256" key="2">
    <source>
        <dbReference type="ARBA" id="ARBA00022857"/>
    </source>
</evidence>
<feature type="site" description="Lowers pKa of active site Tyr" evidence="6">
    <location>
        <position position="130"/>
    </location>
</feature>
<reference evidence="8 9" key="1">
    <citation type="journal article" date="2024" name="Science">
        <title>Giant polyketide synthase enzymes in the biosynthesis of giant marine polyether toxins.</title>
        <authorList>
            <person name="Fallon T.R."/>
            <person name="Shende V.V."/>
            <person name="Wierzbicki I.H."/>
            <person name="Pendleton A.L."/>
            <person name="Watervoot N.F."/>
            <person name="Auber R.P."/>
            <person name="Gonzalez D.J."/>
            <person name="Wisecaver J.H."/>
            <person name="Moore B.S."/>
        </authorList>
    </citation>
    <scope>NUCLEOTIDE SEQUENCE [LARGE SCALE GENOMIC DNA]</scope>
    <source>
        <strain evidence="8 9">12B1</strain>
    </source>
</reference>
<keyword evidence="2" id="KW-0521">NADP</keyword>
<evidence type="ECO:0000313" key="8">
    <source>
        <dbReference type="EMBL" id="KAL1525752.1"/>
    </source>
</evidence>
<evidence type="ECO:0000256" key="3">
    <source>
        <dbReference type="ARBA" id="ARBA00023002"/>
    </source>
</evidence>
<evidence type="ECO:0000313" key="9">
    <source>
        <dbReference type="Proteomes" id="UP001515480"/>
    </source>
</evidence>
<evidence type="ECO:0000259" key="7">
    <source>
        <dbReference type="Pfam" id="PF00248"/>
    </source>
</evidence>
<dbReference type="InterPro" id="IPR020471">
    <property type="entry name" value="AKR"/>
</dbReference>
<dbReference type="Proteomes" id="UP001515480">
    <property type="component" value="Unassembled WGS sequence"/>
</dbReference>
<dbReference type="PANTHER" id="PTHR43827:SF3">
    <property type="entry name" value="NADP-DEPENDENT OXIDOREDUCTASE DOMAIN-CONTAINING PROTEIN"/>
    <property type="match status" value="1"/>
</dbReference>
<dbReference type="PIRSF" id="PIRSF000097">
    <property type="entry name" value="AKR"/>
    <property type="match status" value="1"/>
</dbReference>
<gene>
    <name evidence="8" type="ORF">AB1Y20_020596</name>
</gene>
<name>A0AB34JY22_PRYPA</name>
<feature type="domain" description="NADP-dependent oxidoreductase" evidence="7">
    <location>
        <begin position="61"/>
        <end position="331"/>
    </location>
</feature>
<evidence type="ECO:0000256" key="6">
    <source>
        <dbReference type="PIRSR" id="PIRSR000097-3"/>
    </source>
</evidence>
<dbReference type="GO" id="GO:0016616">
    <property type="term" value="F:oxidoreductase activity, acting on the CH-OH group of donors, NAD or NADP as acceptor"/>
    <property type="evidence" value="ECO:0007669"/>
    <property type="project" value="UniProtKB-ARBA"/>
</dbReference>
<keyword evidence="9" id="KW-1185">Reference proteome</keyword>
<organism evidence="8 9">
    <name type="scientific">Prymnesium parvum</name>
    <name type="common">Toxic golden alga</name>
    <dbReference type="NCBI Taxonomy" id="97485"/>
    <lineage>
        <taxon>Eukaryota</taxon>
        <taxon>Haptista</taxon>
        <taxon>Haptophyta</taxon>
        <taxon>Prymnesiophyceae</taxon>
        <taxon>Prymnesiales</taxon>
        <taxon>Prymnesiaceae</taxon>
        <taxon>Prymnesium</taxon>
    </lineage>
</organism>
<evidence type="ECO:0000256" key="5">
    <source>
        <dbReference type="PIRSR" id="PIRSR000097-2"/>
    </source>
</evidence>
<dbReference type="InterPro" id="IPR018170">
    <property type="entry name" value="Aldo/ket_reductase_CS"/>
</dbReference>
<sequence>MRPRRPRLQNSSLHLRSIRDRTPRLRFPALRMLASLALATLGASPTITLNNGVIMPTVAAGTWQYTSDVAELSVSAALSAGFRHIDAAHDYCADGKTSDCSLHGGSNQQGIRKALAGSSVKRADLFITTKIPPCGAQGVSRDSCASDSISAAQKNLDELGVDYVDLLLIHFPPAGGCGPANCALLREQWKALAGVIAANKTRALGVSNFCISCFKCLEGANALVPAVNQVQYHIGMGPDPEGLFSYTKSKGIVSQAYSPLGDNTKELISGELVTSIGRAHNKSGVQVALKWIAQHGVAVTTKSSSAQHLKEDLDLFGWDLSDDEMTKADAATTPSGTPSFMCIA</sequence>
<comment type="similarity">
    <text evidence="1">Belongs to the aldo/keto reductase family.</text>
</comment>
<evidence type="ECO:0000256" key="4">
    <source>
        <dbReference type="PIRSR" id="PIRSR000097-1"/>
    </source>
</evidence>
<evidence type="ECO:0000256" key="1">
    <source>
        <dbReference type="ARBA" id="ARBA00007905"/>
    </source>
</evidence>
<protein>
    <recommendedName>
        <fullName evidence="7">NADP-dependent oxidoreductase domain-containing protein</fullName>
    </recommendedName>
</protein>
<accession>A0AB34JY22</accession>